<dbReference type="EMBL" id="OMOR01000001">
    <property type="protein sequence ID" value="SPH22298.1"/>
    <property type="molecule type" value="Genomic_DNA"/>
</dbReference>
<evidence type="ECO:0000256" key="1">
    <source>
        <dbReference type="SAM" id="Phobius"/>
    </source>
</evidence>
<feature type="transmembrane region" description="Helical" evidence="1">
    <location>
        <begin position="53"/>
        <end position="71"/>
    </location>
</feature>
<gene>
    <name evidence="3" type="ORF">ASD8599_03042</name>
</gene>
<dbReference type="CDD" id="cd03509">
    <property type="entry name" value="DesA_FADS-like"/>
    <property type="match status" value="1"/>
</dbReference>
<reference evidence="3 4" key="1">
    <citation type="submission" date="2018-03" db="EMBL/GenBank/DDBJ databases">
        <authorList>
            <person name="Keele B.F."/>
        </authorList>
    </citation>
    <scope>NUCLEOTIDE SEQUENCE [LARGE SCALE GENOMIC DNA]</scope>
    <source>
        <strain evidence="3 4">CECT 8599</strain>
    </source>
</reference>
<evidence type="ECO:0000259" key="2">
    <source>
        <dbReference type="Pfam" id="PF00487"/>
    </source>
</evidence>
<evidence type="ECO:0000313" key="3">
    <source>
        <dbReference type="EMBL" id="SPH22298.1"/>
    </source>
</evidence>
<keyword evidence="4" id="KW-1185">Reference proteome</keyword>
<dbReference type="GO" id="GO:0006629">
    <property type="term" value="P:lipid metabolic process"/>
    <property type="evidence" value="ECO:0007669"/>
    <property type="project" value="InterPro"/>
</dbReference>
<sequence>MQTADCTSHVAQPTSARKHSHSEWPTIFLFLGCFSLWGGAVFILPLLHPAIGFLGLVPALVLHSSLSHEVLHGHPFTSKKLNEACVIVQPGLFIPYLRFRDTHLAHHMDARLTDPYDDPESNYLDPAVWNQLSNGAQLALRFNNTLLGRILIGPMVSQWAFMCGDMKAIMQADRPVLTAWIWHVPGVVLVLGIVLTSQMPLWIYVLGAYCALSVLKIRTFLEHQAHLRASGRSVIIEDKGILAFLFLNNNLHAVHHMHPSVPWYHLRGLYWGNKSRYVTCNGGYVYGSYMQVFRRYFWTRKDPVAHPLWPMR</sequence>
<feature type="transmembrane region" description="Helical" evidence="1">
    <location>
        <begin position="201"/>
        <end position="221"/>
    </location>
</feature>
<name>A0A2R8BGN7_9RHOB</name>
<keyword evidence="1" id="KW-0472">Membrane</keyword>
<proteinExistence type="predicted"/>
<feature type="domain" description="Fatty acid desaturase" evidence="2">
    <location>
        <begin position="53"/>
        <end position="272"/>
    </location>
</feature>
<feature type="transmembrane region" description="Helical" evidence="1">
    <location>
        <begin position="176"/>
        <end position="195"/>
    </location>
</feature>
<keyword evidence="1" id="KW-1133">Transmembrane helix</keyword>
<evidence type="ECO:0000313" key="4">
    <source>
        <dbReference type="Proteomes" id="UP000244880"/>
    </source>
</evidence>
<dbReference type="Pfam" id="PF00487">
    <property type="entry name" value="FA_desaturase"/>
    <property type="match status" value="1"/>
</dbReference>
<dbReference type="Proteomes" id="UP000244880">
    <property type="component" value="Unassembled WGS sequence"/>
</dbReference>
<dbReference type="AlphaFoldDB" id="A0A2R8BGN7"/>
<dbReference type="OrthoDB" id="784276at2"/>
<feature type="transmembrane region" description="Helical" evidence="1">
    <location>
        <begin position="27"/>
        <end position="47"/>
    </location>
</feature>
<dbReference type="InterPro" id="IPR005804">
    <property type="entry name" value="FA_desaturase_dom"/>
</dbReference>
<protein>
    <recommendedName>
        <fullName evidence="2">Fatty acid desaturase domain-containing protein</fullName>
    </recommendedName>
</protein>
<accession>A0A2R8BGN7</accession>
<keyword evidence="1" id="KW-0812">Transmembrane</keyword>
<organism evidence="3 4">
    <name type="scientific">Ascidiaceihabitans donghaensis</name>
    <dbReference type="NCBI Taxonomy" id="1510460"/>
    <lineage>
        <taxon>Bacteria</taxon>
        <taxon>Pseudomonadati</taxon>
        <taxon>Pseudomonadota</taxon>
        <taxon>Alphaproteobacteria</taxon>
        <taxon>Rhodobacterales</taxon>
        <taxon>Paracoccaceae</taxon>
        <taxon>Ascidiaceihabitans</taxon>
    </lineage>
</organism>